<keyword evidence="1" id="KW-1133">Transmembrane helix</keyword>
<feature type="transmembrane region" description="Helical" evidence="1">
    <location>
        <begin position="74"/>
        <end position="94"/>
    </location>
</feature>
<dbReference type="EMBL" id="CAFBPQ010000088">
    <property type="protein sequence ID" value="CAB5033227.1"/>
    <property type="molecule type" value="Genomic_DNA"/>
</dbReference>
<evidence type="ECO:0000313" key="2">
    <source>
        <dbReference type="EMBL" id="CAB4720467.1"/>
    </source>
</evidence>
<protein>
    <submittedName>
        <fullName evidence="2">Unannotated protein</fullName>
    </submittedName>
</protein>
<evidence type="ECO:0000256" key="1">
    <source>
        <dbReference type="SAM" id="Phobius"/>
    </source>
</evidence>
<accession>A0A6J6R9D9</accession>
<dbReference type="EMBL" id="CAFBOF010000043">
    <property type="protein sequence ID" value="CAB4985495.1"/>
    <property type="molecule type" value="Genomic_DNA"/>
</dbReference>
<evidence type="ECO:0000313" key="3">
    <source>
        <dbReference type="EMBL" id="CAB4918962.1"/>
    </source>
</evidence>
<keyword evidence="1" id="KW-0812">Transmembrane</keyword>
<keyword evidence="1" id="KW-0472">Membrane</keyword>
<reference evidence="2" key="1">
    <citation type="submission" date="2020-05" db="EMBL/GenBank/DDBJ databases">
        <authorList>
            <person name="Chiriac C."/>
            <person name="Salcher M."/>
            <person name="Ghai R."/>
            <person name="Kavagutti S V."/>
        </authorList>
    </citation>
    <scope>NUCLEOTIDE SEQUENCE</scope>
</reference>
<feature type="transmembrane region" description="Helical" evidence="1">
    <location>
        <begin position="114"/>
        <end position="133"/>
    </location>
</feature>
<proteinExistence type="predicted"/>
<sequence length="144" mass="15759">MSTESDRVQTVARWVLGAFLVFAGLAHLTVQRTEFSAQVPSWFPVEADAVVVVSGLVELLLGGALIFARRRVALVGVVVAGFFIVIFPGNIAQFIEGKNAFGLNSDSARFIRLWFQPVLVLWALWSTGGWGWLRRQFGSTPPPG</sequence>
<feature type="transmembrane region" description="Helical" evidence="1">
    <location>
        <begin position="12"/>
        <end position="29"/>
    </location>
</feature>
<evidence type="ECO:0000313" key="5">
    <source>
        <dbReference type="EMBL" id="CAB5033227.1"/>
    </source>
</evidence>
<dbReference type="PANTHER" id="PTHR36974:SF1">
    <property type="entry name" value="DOXX FAMILY MEMBRANE PROTEIN"/>
    <property type="match status" value="1"/>
</dbReference>
<dbReference type="EMBL" id="CAEZYK010000023">
    <property type="protein sequence ID" value="CAB4720467.1"/>
    <property type="molecule type" value="Genomic_DNA"/>
</dbReference>
<organism evidence="2">
    <name type="scientific">freshwater metagenome</name>
    <dbReference type="NCBI Taxonomy" id="449393"/>
    <lineage>
        <taxon>unclassified sequences</taxon>
        <taxon>metagenomes</taxon>
        <taxon>ecological metagenomes</taxon>
    </lineage>
</organism>
<gene>
    <name evidence="2" type="ORF">UFOPK2683_00578</name>
    <name evidence="3" type="ORF">UFOPK3605_01560</name>
    <name evidence="4" type="ORF">UFOPK3897_01388</name>
    <name evidence="5" type="ORF">UFOPK4121_01613</name>
</gene>
<evidence type="ECO:0000313" key="4">
    <source>
        <dbReference type="EMBL" id="CAB4985495.1"/>
    </source>
</evidence>
<name>A0A6J6R9D9_9ZZZZ</name>
<feature type="transmembrane region" description="Helical" evidence="1">
    <location>
        <begin position="49"/>
        <end position="67"/>
    </location>
</feature>
<dbReference type="AlphaFoldDB" id="A0A6J6R9D9"/>
<dbReference type="PANTHER" id="PTHR36974">
    <property type="entry name" value="MEMBRANE PROTEIN-RELATED"/>
    <property type="match status" value="1"/>
</dbReference>
<dbReference type="EMBL" id="CAFBMM010000127">
    <property type="protein sequence ID" value="CAB4918962.1"/>
    <property type="molecule type" value="Genomic_DNA"/>
</dbReference>